<keyword evidence="5 10" id="KW-0547">Nucleotide-binding</keyword>
<dbReference type="RefSeq" id="XP_011397529.1">
    <property type="nucleotide sequence ID" value="XM_011399227.1"/>
</dbReference>
<dbReference type="GeneID" id="23613750"/>
<evidence type="ECO:0000256" key="1">
    <source>
        <dbReference type="ARBA" id="ARBA00001244"/>
    </source>
</evidence>
<dbReference type="GO" id="GO:0004638">
    <property type="term" value="F:phosphoribosylaminoimidazole carboxylase activity"/>
    <property type="evidence" value="ECO:0007669"/>
    <property type="project" value="UniProtKB-EC"/>
</dbReference>
<name>A0A087SFY7_AUXPR</name>
<dbReference type="InterPro" id="IPR054350">
    <property type="entry name" value="PurT/PurK_preATP-grasp"/>
</dbReference>
<dbReference type="eggNOG" id="KOG2835">
    <property type="taxonomic scope" value="Eukaryota"/>
</dbReference>
<dbReference type="InterPro" id="IPR016185">
    <property type="entry name" value="PreATP-grasp_dom_sf"/>
</dbReference>
<dbReference type="Pfam" id="PF00731">
    <property type="entry name" value="AIRC"/>
    <property type="match status" value="1"/>
</dbReference>
<evidence type="ECO:0000256" key="6">
    <source>
        <dbReference type="ARBA" id="ARBA00022755"/>
    </source>
</evidence>
<dbReference type="Pfam" id="PF02222">
    <property type="entry name" value="ATP-grasp"/>
    <property type="match status" value="1"/>
</dbReference>
<dbReference type="OrthoDB" id="15425at2759"/>
<dbReference type="EC" id="4.1.1.21" evidence="4"/>
<evidence type="ECO:0000256" key="9">
    <source>
        <dbReference type="ARBA" id="ARBA00023239"/>
    </source>
</evidence>
<dbReference type="Proteomes" id="UP000028924">
    <property type="component" value="Unassembled WGS sequence"/>
</dbReference>
<dbReference type="AlphaFoldDB" id="A0A087SFY7"/>
<dbReference type="GO" id="GO:0046872">
    <property type="term" value="F:metal ion binding"/>
    <property type="evidence" value="ECO:0007669"/>
    <property type="project" value="InterPro"/>
</dbReference>
<dbReference type="KEGG" id="apro:F751_2359"/>
<dbReference type="Pfam" id="PF22660">
    <property type="entry name" value="RS_preATP-grasp-like"/>
    <property type="match status" value="1"/>
</dbReference>
<dbReference type="NCBIfam" id="TIGR01161">
    <property type="entry name" value="purK"/>
    <property type="match status" value="1"/>
</dbReference>
<evidence type="ECO:0000256" key="7">
    <source>
        <dbReference type="ARBA" id="ARBA00022793"/>
    </source>
</evidence>
<dbReference type="InterPro" id="IPR005875">
    <property type="entry name" value="PurK"/>
</dbReference>
<dbReference type="HAMAP" id="MF_01928">
    <property type="entry name" value="PurK"/>
    <property type="match status" value="1"/>
</dbReference>
<sequence length="509" mass="52704">MMMAEAGATIDLALKVLEPTPSCPASSVAEQVLGSFTDPAAIREFAKSVDLLTVEIEHVDANALEEAAREAGIEVHPSPSVLRVIQDKWAQKEHFAAAGVPCAPAAAIASEADLARFGAAHGYPFMLKARRLAYDGRGNAVVSDPAGAAAALSALGGLGQGLYAEAWVPFRAELAVMVAQGRDGALRAFPVTQTLHRDSICVVTETPALIDPGLAREAERVALAAVASLPGAGVYGVEMFVTPRLLLNEVAPRPHNSGHYTIEACATSQYLAHLQAVTGQRVGDTSLTAGAAIMVNVLGDGAGQAANAERIAALRTRAAAEPRCALHWYGKAEFKAKRKLGHFTIVADDRREARAALERVLADFGVGVEVEIVSAHRTPALMAEYAGGAAARGVQVIIAGAGGAAHLPGMLAAMTPLPVIGVPVVPAGARLDGVDALLSICQMPKGVPVATVAIGNAANAGLLAARILGVADPEIQARMVEYQRGMTDMVMAKREAMAAQGWDAYTPPS</sequence>
<evidence type="ECO:0000256" key="10">
    <source>
        <dbReference type="PROSITE-ProRule" id="PRU00409"/>
    </source>
</evidence>
<evidence type="ECO:0000256" key="4">
    <source>
        <dbReference type="ARBA" id="ARBA00012329"/>
    </source>
</evidence>
<feature type="domain" description="ATP-grasp" evidence="11">
    <location>
        <begin position="92"/>
        <end position="278"/>
    </location>
</feature>
<dbReference type="NCBIfam" id="NF004679">
    <property type="entry name" value="PRK06019.1-5"/>
    <property type="match status" value="1"/>
</dbReference>
<dbReference type="PROSITE" id="PS50975">
    <property type="entry name" value="ATP_GRASP"/>
    <property type="match status" value="1"/>
</dbReference>
<dbReference type="InterPro" id="IPR013815">
    <property type="entry name" value="ATP_grasp_subdomain_1"/>
</dbReference>
<reference evidence="12 13" key="1">
    <citation type="journal article" date="2014" name="BMC Genomics">
        <title>Oil accumulation mechanisms of the oleaginous microalga Chlorella protothecoides revealed through its genome, transcriptomes, and proteomes.</title>
        <authorList>
            <person name="Gao C."/>
            <person name="Wang Y."/>
            <person name="Shen Y."/>
            <person name="Yan D."/>
            <person name="He X."/>
            <person name="Dai J."/>
            <person name="Wu Q."/>
        </authorList>
    </citation>
    <scope>NUCLEOTIDE SEQUENCE [LARGE SCALE GENOMIC DNA]</scope>
    <source>
        <strain evidence="12 13">0710</strain>
    </source>
</reference>
<dbReference type="InterPro" id="IPR040686">
    <property type="entry name" value="PurK_C"/>
</dbReference>
<dbReference type="SUPFAM" id="SSF51246">
    <property type="entry name" value="Rudiment single hybrid motif"/>
    <property type="match status" value="1"/>
</dbReference>
<dbReference type="SUPFAM" id="SSF52440">
    <property type="entry name" value="PreATP-grasp domain"/>
    <property type="match status" value="1"/>
</dbReference>
<dbReference type="InterPro" id="IPR033747">
    <property type="entry name" value="PurE_ClassI"/>
</dbReference>
<keyword evidence="9" id="KW-0456">Lyase</keyword>
<dbReference type="PANTHER" id="PTHR11609:SF5">
    <property type="entry name" value="PHOSPHORIBOSYLAMINOIMIDAZOLE CARBOXYLASE"/>
    <property type="match status" value="1"/>
</dbReference>
<evidence type="ECO:0000256" key="8">
    <source>
        <dbReference type="ARBA" id="ARBA00022840"/>
    </source>
</evidence>
<protein>
    <recommendedName>
        <fullName evidence="4">phosphoribosylaminoimidazole carboxylase</fullName>
        <ecNumber evidence="4">4.1.1.21</ecNumber>
    </recommendedName>
</protein>
<keyword evidence="13" id="KW-1185">Reference proteome</keyword>
<dbReference type="PANTHER" id="PTHR11609">
    <property type="entry name" value="PURINE BIOSYNTHESIS PROTEIN 6/7, PUR6/7"/>
    <property type="match status" value="1"/>
</dbReference>
<dbReference type="Pfam" id="PF17769">
    <property type="entry name" value="PurK_C"/>
    <property type="match status" value="1"/>
</dbReference>
<gene>
    <name evidence="12" type="ORF">F751_2359</name>
</gene>
<dbReference type="EMBL" id="KL662109">
    <property type="protein sequence ID" value="KFM24641.1"/>
    <property type="molecule type" value="Genomic_DNA"/>
</dbReference>
<comment type="pathway">
    <text evidence="2">Purine metabolism; IMP biosynthesis via de novo pathway; 5-amino-1-(5-phospho-D-ribosyl)imidazole-4-carboxylate from 5-amino-1-(5-phospho-D-ribosyl)imidazole (carboxylase route): step 1/1.</text>
</comment>
<accession>A0A087SFY7</accession>
<comment type="similarity">
    <text evidence="3">In the C-terminal section; belongs to the AIR carboxylase family. Class I subfamily.</text>
</comment>
<evidence type="ECO:0000313" key="13">
    <source>
        <dbReference type="Proteomes" id="UP000028924"/>
    </source>
</evidence>
<dbReference type="SMART" id="SM01001">
    <property type="entry name" value="AIRC"/>
    <property type="match status" value="1"/>
</dbReference>
<dbReference type="InterPro" id="IPR011054">
    <property type="entry name" value="Rudment_hybrid_motif"/>
</dbReference>
<dbReference type="Gene3D" id="3.40.50.1970">
    <property type="match status" value="1"/>
</dbReference>
<dbReference type="UniPathway" id="UPA00074">
    <property type="reaction ID" value="UER00130"/>
</dbReference>
<dbReference type="SUPFAM" id="SSF52255">
    <property type="entry name" value="N5-CAIR mutase (phosphoribosylaminoimidazole carboxylase, PurE)"/>
    <property type="match status" value="1"/>
</dbReference>
<dbReference type="Gene3D" id="3.30.470.20">
    <property type="entry name" value="ATP-grasp fold, B domain"/>
    <property type="match status" value="1"/>
</dbReference>
<dbReference type="GO" id="GO:0005524">
    <property type="term" value="F:ATP binding"/>
    <property type="evidence" value="ECO:0007669"/>
    <property type="project" value="UniProtKB-UniRule"/>
</dbReference>
<evidence type="ECO:0000313" key="12">
    <source>
        <dbReference type="EMBL" id="KFM24641.1"/>
    </source>
</evidence>
<comment type="catalytic activity">
    <reaction evidence="1">
        <text>5-amino-1-(5-phospho-D-ribosyl)imidazole-4-carboxylate + H(+) = 5-amino-1-(5-phospho-beta-D-ribosyl)imidazole + CO2</text>
        <dbReference type="Rhea" id="RHEA:10792"/>
        <dbReference type="ChEBI" id="CHEBI:15378"/>
        <dbReference type="ChEBI" id="CHEBI:16526"/>
        <dbReference type="ChEBI" id="CHEBI:77657"/>
        <dbReference type="ChEBI" id="CHEBI:137981"/>
        <dbReference type="EC" id="4.1.1.21"/>
    </reaction>
</comment>
<organism evidence="12 13">
    <name type="scientific">Auxenochlorella protothecoides</name>
    <name type="common">Green microalga</name>
    <name type="synonym">Chlorella protothecoides</name>
    <dbReference type="NCBI Taxonomy" id="3075"/>
    <lineage>
        <taxon>Eukaryota</taxon>
        <taxon>Viridiplantae</taxon>
        <taxon>Chlorophyta</taxon>
        <taxon>core chlorophytes</taxon>
        <taxon>Trebouxiophyceae</taxon>
        <taxon>Chlorellales</taxon>
        <taxon>Chlorellaceae</taxon>
        <taxon>Auxenochlorella</taxon>
    </lineage>
</organism>
<keyword evidence="6" id="KW-0658">Purine biosynthesis</keyword>
<keyword evidence="8 10" id="KW-0067">ATP-binding</keyword>
<dbReference type="GO" id="GO:0006189">
    <property type="term" value="P:'de novo' IMP biosynthetic process"/>
    <property type="evidence" value="ECO:0007669"/>
    <property type="project" value="UniProtKB-UniPathway"/>
</dbReference>
<evidence type="ECO:0000256" key="3">
    <source>
        <dbReference type="ARBA" id="ARBA00006114"/>
    </source>
</evidence>
<dbReference type="InterPro" id="IPR003135">
    <property type="entry name" value="ATP-grasp_carboxylate-amine"/>
</dbReference>
<proteinExistence type="inferred from homology"/>
<evidence type="ECO:0000259" key="11">
    <source>
        <dbReference type="PROSITE" id="PS50975"/>
    </source>
</evidence>
<dbReference type="Gene3D" id="3.40.50.20">
    <property type="match status" value="1"/>
</dbReference>
<dbReference type="SUPFAM" id="SSF56059">
    <property type="entry name" value="Glutathione synthetase ATP-binding domain-like"/>
    <property type="match status" value="1"/>
</dbReference>
<dbReference type="InterPro" id="IPR000031">
    <property type="entry name" value="PurE_dom"/>
</dbReference>
<dbReference type="HAMAP" id="MF_01929">
    <property type="entry name" value="PurE_classI"/>
    <property type="match status" value="1"/>
</dbReference>
<dbReference type="STRING" id="3075.A0A087SFY7"/>
<dbReference type="Gene3D" id="3.30.1490.20">
    <property type="entry name" value="ATP-grasp fold, A domain"/>
    <property type="match status" value="1"/>
</dbReference>
<dbReference type="InterPro" id="IPR011761">
    <property type="entry name" value="ATP-grasp"/>
</dbReference>
<keyword evidence="7" id="KW-0210">Decarboxylase</keyword>
<dbReference type="NCBIfam" id="TIGR01162">
    <property type="entry name" value="purE"/>
    <property type="match status" value="1"/>
</dbReference>
<evidence type="ECO:0000256" key="5">
    <source>
        <dbReference type="ARBA" id="ARBA00022741"/>
    </source>
</evidence>
<evidence type="ECO:0000256" key="2">
    <source>
        <dbReference type="ARBA" id="ARBA00004747"/>
    </source>
</evidence>